<dbReference type="AlphaFoldDB" id="A0A6F8PP02"/>
<keyword evidence="6 7" id="KW-0131">Cell cycle</keyword>
<gene>
    <name evidence="7" type="primary">ftsB</name>
    <name evidence="8" type="ORF">THMIRHAT_15200</name>
</gene>
<keyword evidence="2 7" id="KW-0132">Cell division</keyword>
<comment type="similarity">
    <text evidence="7">Belongs to the FtsB family.</text>
</comment>
<feature type="topological domain" description="Cytoplasmic" evidence="7">
    <location>
        <begin position="1"/>
        <end position="3"/>
    </location>
</feature>
<dbReference type="EMBL" id="AP021888">
    <property type="protein sequence ID" value="BBP43774.1"/>
    <property type="molecule type" value="Genomic_DNA"/>
</dbReference>
<keyword evidence="4 7" id="KW-1133">Transmembrane helix</keyword>
<dbReference type="HAMAP" id="MF_00599">
    <property type="entry name" value="FtsB"/>
    <property type="match status" value="1"/>
</dbReference>
<evidence type="ECO:0000256" key="1">
    <source>
        <dbReference type="ARBA" id="ARBA00022475"/>
    </source>
</evidence>
<keyword evidence="7" id="KW-0175">Coiled coil</keyword>
<keyword evidence="5 7" id="KW-0472">Membrane</keyword>
<evidence type="ECO:0000256" key="7">
    <source>
        <dbReference type="HAMAP-Rule" id="MF_00599"/>
    </source>
</evidence>
<evidence type="ECO:0000256" key="5">
    <source>
        <dbReference type="ARBA" id="ARBA00023136"/>
    </source>
</evidence>
<dbReference type="InterPro" id="IPR007060">
    <property type="entry name" value="FtsL/DivIC"/>
</dbReference>
<dbReference type="GO" id="GO:0005886">
    <property type="term" value="C:plasma membrane"/>
    <property type="evidence" value="ECO:0007669"/>
    <property type="project" value="UniProtKB-SubCell"/>
</dbReference>
<evidence type="ECO:0000313" key="9">
    <source>
        <dbReference type="Proteomes" id="UP000501466"/>
    </source>
</evidence>
<name>A0A6F8PP02_9GAMM</name>
<feature type="coiled-coil region" evidence="7">
    <location>
        <begin position="36"/>
        <end position="63"/>
    </location>
</feature>
<evidence type="ECO:0000256" key="4">
    <source>
        <dbReference type="ARBA" id="ARBA00022989"/>
    </source>
</evidence>
<accession>A0A6F8PP02</accession>
<comment type="subcellular location">
    <subcellularLocation>
        <location evidence="7">Cell inner membrane</location>
        <topology evidence="7">Single-pass type II membrane protein</topology>
    </subcellularLocation>
    <text evidence="7">Localizes to the division septum.</text>
</comment>
<protein>
    <recommendedName>
        <fullName evidence="7">Cell division protein FtsB</fullName>
    </recommendedName>
</protein>
<comment type="subunit">
    <text evidence="7">Part of a complex composed of FtsB, FtsL and FtsQ.</text>
</comment>
<dbReference type="Pfam" id="PF04977">
    <property type="entry name" value="DivIC"/>
    <property type="match status" value="1"/>
</dbReference>
<keyword evidence="1 7" id="KW-1003">Cell membrane</keyword>
<dbReference type="GO" id="GO:0032153">
    <property type="term" value="C:cell division site"/>
    <property type="evidence" value="ECO:0007669"/>
    <property type="project" value="UniProtKB-UniRule"/>
</dbReference>
<dbReference type="PANTHER" id="PTHR37485">
    <property type="entry name" value="CELL DIVISION PROTEIN FTSB"/>
    <property type="match status" value="1"/>
</dbReference>
<proteinExistence type="inferred from homology"/>
<evidence type="ECO:0000256" key="3">
    <source>
        <dbReference type="ARBA" id="ARBA00022692"/>
    </source>
</evidence>
<sequence length="121" mass="13131">MKIIFIALGFVIFLLSVRLLSSDGGIGEYLSLSSRLDGISEEVAAQRAKNQLLRQEVEDLQSGSEAIETIARRKLGMIGENEVFVRVIEVPEIPQAMSLPIIDVPVPILDESEPEGAGPAE</sequence>
<organism evidence="8 9">
    <name type="scientific">Thiosulfativibrio zosterae</name>
    <dbReference type="NCBI Taxonomy" id="2675053"/>
    <lineage>
        <taxon>Bacteria</taxon>
        <taxon>Pseudomonadati</taxon>
        <taxon>Pseudomonadota</taxon>
        <taxon>Gammaproteobacteria</taxon>
        <taxon>Thiotrichales</taxon>
        <taxon>Piscirickettsiaceae</taxon>
        <taxon>Thiosulfativibrio</taxon>
    </lineage>
</organism>
<comment type="function">
    <text evidence="7">Essential cell division protein. May link together the upstream cell division proteins, which are predominantly cytoplasmic, with the downstream cell division proteins, which are predominantly periplasmic.</text>
</comment>
<dbReference type="InterPro" id="IPR023081">
    <property type="entry name" value="Cell_div_FtsB"/>
</dbReference>
<evidence type="ECO:0000256" key="6">
    <source>
        <dbReference type="ARBA" id="ARBA00023306"/>
    </source>
</evidence>
<keyword evidence="3 7" id="KW-0812">Transmembrane</keyword>
<keyword evidence="9" id="KW-1185">Reference proteome</keyword>
<dbReference type="PANTHER" id="PTHR37485:SF1">
    <property type="entry name" value="CELL DIVISION PROTEIN FTSB"/>
    <property type="match status" value="1"/>
</dbReference>
<feature type="topological domain" description="Periplasmic" evidence="7">
    <location>
        <begin position="22"/>
        <end position="121"/>
    </location>
</feature>
<dbReference type="KEGG" id="tzo:THMIRHAT_15200"/>
<dbReference type="Proteomes" id="UP000501466">
    <property type="component" value="Chromosome"/>
</dbReference>
<evidence type="ECO:0000313" key="8">
    <source>
        <dbReference type="EMBL" id="BBP43774.1"/>
    </source>
</evidence>
<evidence type="ECO:0000256" key="2">
    <source>
        <dbReference type="ARBA" id="ARBA00022618"/>
    </source>
</evidence>
<reference evidence="9" key="1">
    <citation type="submission" date="2019-11" db="EMBL/GenBank/DDBJ databases">
        <title>Isolation and characterization of two novel species in the genus Thiomicrorhabdus.</title>
        <authorList>
            <person name="Mochizuki J."/>
            <person name="Kojima H."/>
            <person name="Fukui M."/>
        </authorList>
    </citation>
    <scope>NUCLEOTIDE SEQUENCE [LARGE SCALE GENOMIC DNA]</scope>
    <source>
        <strain evidence="9">AkT22</strain>
    </source>
</reference>
<dbReference type="GO" id="GO:0043093">
    <property type="term" value="P:FtsZ-dependent cytokinesis"/>
    <property type="evidence" value="ECO:0007669"/>
    <property type="project" value="UniProtKB-UniRule"/>
</dbReference>
<dbReference type="GO" id="GO:0030428">
    <property type="term" value="C:cell septum"/>
    <property type="evidence" value="ECO:0007669"/>
    <property type="project" value="TreeGrafter"/>
</dbReference>
<keyword evidence="7" id="KW-0997">Cell inner membrane</keyword>